<name>A0ABQ9IBQ2_9NEOP</name>
<protein>
    <submittedName>
        <fullName evidence="1">Uncharacterized protein</fullName>
    </submittedName>
</protein>
<sequence>MVAKLHSAITTIEEMLNNAQAPNTGAPFCTGVLFLTDFRVEEGYAVTHGAEVSSNVEKSPKAKFKQDFRKSSLTVRRPPVVQSVCAPPIWGAGGSGFESRRLESSLLSKVRVAPGFSHVGIVLDEVAGRRVFLSISITPRHCIPALLHFHLVSPSSTLKTPSLKAAQISPLHSKLFPNCTLKSTSHEPAASYSSRGVIYTLSSDPTSPSASRPLDLMRTSHNPKPASCCTSTDNSDLCPSLTISPTSWTTTNCDTNLTSTERTPEKTYGGANRPSRCVAPATTPTRNADAQFMIEGRAGAPTHTFSSPEPITASSLRRDTGSLLARSPPLRLASESAAFF</sequence>
<keyword evidence="2" id="KW-1185">Reference proteome</keyword>
<accession>A0ABQ9IBQ2</accession>
<reference evidence="1 2" key="1">
    <citation type="submission" date="2023-02" db="EMBL/GenBank/DDBJ databases">
        <title>LHISI_Scaffold_Assembly.</title>
        <authorList>
            <person name="Stuart O.P."/>
            <person name="Cleave R."/>
            <person name="Magrath M.J.L."/>
            <person name="Mikheyev A.S."/>
        </authorList>
    </citation>
    <scope>NUCLEOTIDE SEQUENCE [LARGE SCALE GENOMIC DNA]</scope>
    <source>
        <strain evidence="1">Daus_M_001</strain>
        <tissue evidence="1">Leg muscle</tissue>
    </source>
</reference>
<organism evidence="1 2">
    <name type="scientific">Dryococelus australis</name>
    <dbReference type="NCBI Taxonomy" id="614101"/>
    <lineage>
        <taxon>Eukaryota</taxon>
        <taxon>Metazoa</taxon>
        <taxon>Ecdysozoa</taxon>
        <taxon>Arthropoda</taxon>
        <taxon>Hexapoda</taxon>
        <taxon>Insecta</taxon>
        <taxon>Pterygota</taxon>
        <taxon>Neoptera</taxon>
        <taxon>Polyneoptera</taxon>
        <taxon>Phasmatodea</taxon>
        <taxon>Verophasmatodea</taxon>
        <taxon>Anareolatae</taxon>
        <taxon>Phasmatidae</taxon>
        <taxon>Eurycanthinae</taxon>
        <taxon>Dryococelus</taxon>
    </lineage>
</organism>
<proteinExistence type="predicted"/>
<comment type="caution">
    <text evidence="1">The sequence shown here is derived from an EMBL/GenBank/DDBJ whole genome shotgun (WGS) entry which is preliminary data.</text>
</comment>
<evidence type="ECO:0000313" key="1">
    <source>
        <dbReference type="EMBL" id="KAJ8893333.1"/>
    </source>
</evidence>
<dbReference type="Proteomes" id="UP001159363">
    <property type="component" value="Chromosome 2"/>
</dbReference>
<dbReference type="EMBL" id="JARBHB010000002">
    <property type="protein sequence ID" value="KAJ8893333.1"/>
    <property type="molecule type" value="Genomic_DNA"/>
</dbReference>
<gene>
    <name evidence="1" type="ORF">PR048_005924</name>
</gene>
<evidence type="ECO:0000313" key="2">
    <source>
        <dbReference type="Proteomes" id="UP001159363"/>
    </source>
</evidence>